<feature type="active site" description="N6-AMP-lysine intermediate" evidence="11">
    <location>
        <position position="115"/>
    </location>
</feature>
<feature type="binding site" evidence="11">
    <location>
        <begin position="32"/>
        <end position="36"/>
    </location>
    <ligand>
        <name>NAD(+)</name>
        <dbReference type="ChEBI" id="CHEBI:57540"/>
    </ligand>
</feature>
<dbReference type="SMART" id="SM00278">
    <property type="entry name" value="HhH1"/>
    <property type="match status" value="2"/>
</dbReference>
<evidence type="ECO:0000256" key="6">
    <source>
        <dbReference type="ARBA" id="ARBA00022833"/>
    </source>
</evidence>
<keyword evidence="4 11" id="KW-0479">Metal-binding</keyword>
<dbReference type="GO" id="GO:0046872">
    <property type="term" value="F:metal ion binding"/>
    <property type="evidence" value="ECO:0007669"/>
    <property type="project" value="UniProtKB-KW"/>
</dbReference>
<keyword evidence="5 11" id="KW-0227">DNA damage</keyword>
<comment type="similarity">
    <text evidence="11">Belongs to the NAD-dependent DNA ligase family. LigA subfamily.</text>
</comment>
<dbReference type="Pfam" id="PF12826">
    <property type="entry name" value="HHH_2"/>
    <property type="match status" value="1"/>
</dbReference>
<keyword evidence="2 11" id="KW-0436">Ligase</keyword>
<dbReference type="InterPro" id="IPR001357">
    <property type="entry name" value="BRCT_dom"/>
</dbReference>
<feature type="binding site" evidence="11">
    <location>
        <begin position="81"/>
        <end position="82"/>
    </location>
    <ligand>
        <name>NAD(+)</name>
        <dbReference type="ChEBI" id="CHEBI:57540"/>
    </ligand>
</feature>
<dbReference type="Gene3D" id="1.10.150.20">
    <property type="entry name" value="5' to 3' exonuclease, C-terminal subdomain"/>
    <property type="match status" value="2"/>
</dbReference>
<dbReference type="AlphaFoldDB" id="A0AAJ4GCA1"/>
<evidence type="ECO:0000259" key="13">
    <source>
        <dbReference type="PROSITE" id="PS50172"/>
    </source>
</evidence>
<evidence type="ECO:0000256" key="9">
    <source>
        <dbReference type="ARBA" id="ARBA00023204"/>
    </source>
</evidence>
<evidence type="ECO:0000256" key="11">
    <source>
        <dbReference type="HAMAP-Rule" id="MF_01588"/>
    </source>
</evidence>
<evidence type="ECO:0000256" key="7">
    <source>
        <dbReference type="ARBA" id="ARBA00022842"/>
    </source>
</evidence>
<dbReference type="Gene3D" id="2.40.50.140">
    <property type="entry name" value="Nucleic acid-binding proteins"/>
    <property type="match status" value="1"/>
</dbReference>
<evidence type="ECO:0000256" key="10">
    <source>
        <dbReference type="ARBA" id="ARBA00034005"/>
    </source>
</evidence>
<dbReference type="EC" id="6.5.1.2" evidence="11 12"/>
<dbReference type="GO" id="GO:0006281">
    <property type="term" value="P:DNA repair"/>
    <property type="evidence" value="ECO:0007669"/>
    <property type="project" value="UniProtKB-KW"/>
</dbReference>
<name>A0AAJ4GCA1_9GAMM</name>
<dbReference type="InterPro" id="IPR012340">
    <property type="entry name" value="NA-bd_OB-fold"/>
</dbReference>
<reference evidence="14 15" key="1">
    <citation type="submission" date="2020-02" db="EMBL/GenBank/DDBJ databases">
        <title>Parallel evolution in the integration of a co-obligate aphid symbiosis.</title>
        <authorList>
            <person name="Monnin D."/>
            <person name="Jackson R."/>
            <person name="Kiers E.T."/>
            <person name="Bunker M."/>
            <person name="Ellers J."/>
            <person name="Henry L.M."/>
        </authorList>
    </citation>
    <scope>NUCLEOTIDE SEQUENCE [LARGE SCALE GENOMIC DNA]</scope>
    <source>
        <strain evidence="14">AURT-53B</strain>
    </source>
</reference>
<keyword evidence="3 11" id="KW-0235">DNA replication</keyword>
<dbReference type="SUPFAM" id="SSF56091">
    <property type="entry name" value="DNA ligase/mRNA capping enzyme, catalytic domain"/>
    <property type="match status" value="1"/>
</dbReference>
<evidence type="ECO:0000256" key="8">
    <source>
        <dbReference type="ARBA" id="ARBA00023027"/>
    </source>
</evidence>
<dbReference type="NCBIfam" id="NF005932">
    <property type="entry name" value="PRK07956.1"/>
    <property type="match status" value="1"/>
</dbReference>
<evidence type="ECO:0000313" key="14">
    <source>
        <dbReference type="EMBL" id="QIQ41126.1"/>
    </source>
</evidence>
<dbReference type="SUPFAM" id="SSF47781">
    <property type="entry name" value="RuvA domain 2-like"/>
    <property type="match status" value="1"/>
</dbReference>
<dbReference type="InterPro" id="IPR013839">
    <property type="entry name" value="DNAligase_adenylation"/>
</dbReference>
<feature type="binding site" evidence="11">
    <location>
        <position position="432"/>
    </location>
    <ligand>
        <name>Zn(2+)</name>
        <dbReference type="ChEBI" id="CHEBI:29105"/>
    </ligand>
</feature>
<evidence type="ECO:0000256" key="3">
    <source>
        <dbReference type="ARBA" id="ARBA00022705"/>
    </source>
</evidence>
<dbReference type="PIRSF" id="PIRSF001604">
    <property type="entry name" value="LigA"/>
    <property type="match status" value="1"/>
</dbReference>
<dbReference type="Gene3D" id="1.10.287.610">
    <property type="entry name" value="Helix hairpin bin"/>
    <property type="match status" value="1"/>
</dbReference>
<comment type="cofactor">
    <cofactor evidence="11">
        <name>Mg(2+)</name>
        <dbReference type="ChEBI" id="CHEBI:18420"/>
    </cofactor>
    <cofactor evidence="11">
        <name>Mn(2+)</name>
        <dbReference type="ChEBI" id="CHEBI:29035"/>
    </cofactor>
</comment>
<dbReference type="FunFam" id="3.30.470.30:FF:000001">
    <property type="entry name" value="DNA ligase"/>
    <property type="match status" value="1"/>
</dbReference>
<dbReference type="Proteomes" id="UP000502374">
    <property type="component" value="Chromosome"/>
</dbReference>
<dbReference type="PROSITE" id="PS50172">
    <property type="entry name" value="BRCT"/>
    <property type="match status" value="1"/>
</dbReference>
<feature type="binding site" evidence="11">
    <location>
        <position position="411"/>
    </location>
    <ligand>
        <name>Zn(2+)</name>
        <dbReference type="ChEBI" id="CHEBI:29105"/>
    </ligand>
</feature>
<feature type="binding site" evidence="11">
    <location>
        <position position="290"/>
    </location>
    <ligand>
        <name>NAD(+)</name>
        <dbReference type="ChEBI" id="CHEBI:57540"/>
    </ligand>
</feature>
<dbReference type="InterPro" id="IPR041663">
    <property type="entry name" value="DisA/LigA_HHH"/>
</dbReference>
<dbReference type="Pfam" id="PF03120">
    <property type="entry name" value="OB_DNA_ligase"/>
    <property type="match status" value="1"/>
</dbReference>
<dbReference type="HAMAP" id="MF_01588">
    <property type="entry name" value="DNA_ligase_A"/>
    <property type="match status" value="1"/>
</dbReference>
<evidence type="ECO:0000256" key="4">
    <source>
        <dbReference type="ARBA" id="ARBA00022723"/>
    </source>
</evidence>
<dbReference type="InterPro" id="IPR003583">
    <property type="entry name" value="Hlx-hairpin-Hlx_DNA-bd_motif"/>
</dbReference>
<keyword evidence="7 11" id="KW-0460">Magnesium</keyword>
<comment type="caution">
    <text evidence="11">Lacks conserved residue(s) required for the propagation of feature annotation.</text>
</comment>
<dbReference type="InterPro" id="IPR013840">
    <property type="entry name" value="DNAligase_N"/>
</dbReference>
<dbReference type="InterPro" id="IPR010994">
    <property type="entry name" value="RuvA_2-like"/>
</dbReference>
<keyword evidence="11" id="KW-0464">Manganese</keyword>
<accession>A0AAJ4GCA1</accession>
<dbReference type="InterPro" id="IPR004149">
    <property type="entry name" value="Znf_DNAligase_C4"/>
</dbReference>
<dbReference type="InterPro" id="IPR001679">
    <property type="entry name" value="DNA_ligase"/>
</dbReference>
<protein>
    <recommendedName>
        <fullName evidence="11 12">DNA ligase</fullName>
        <ecNumber evidence="11 12">6.5.1.2</ecNumber>
    </recommendedName>
    <alternativeName>
        <fullName evidence="11">Polydeoxyribonucleotide synthase [NAD(+)]</fullName>
    </alternativeName>
</protein>
<dbReference type="Gene3D" id="6.20.10.30">
    <property type="match status" value="1"/>
</dbReference>
<dbReference type="GO" id="GO:0003911">
    <property type="term" value="F:DNA ligase (NAD+) activity"/>
    <property type="evidence" value="ECO:0007669"/>
    <property type="project" value="UniProtKB-UniRule"/>
</dbReference>
<dbReference type="PROSITE" id="PS01056">
    <property type="entry name" value="DNA_LIGASE_N2"/>
    <property type="match status" value="1"/>
</dbReference>
<dbReference type="SMART" id="SM00532">
    <property type="entry name" value="LIGANc"/>
    <property type="match status" value="1"/>
</dbReference>
<feature type="binding site" evidence="11">
    <location>
        <position position="173"/>
    </location>
    <ligand>
        <name>NAD(+)</name>
        <dbReference type="ChEBI" id="CHEBI:57540"/>
    </ligand>
</feature>
<comment type="catalytic activity">
    <reaction evidence="10 11 12">
        <text>NAD(+) + (deoxyribonucleotide)n-3'-hydroxyl + 5'-phospho-(deoxyribonucleotide)m = (deoxyribonucleotide)n+m + AMP + beta-nicotinamide D-nucleotide.</text>
        <dbReference type="EC" id="6.5.1.2"/>
    </reaction>
</comment>
<evidence type="ECO:0000313" key="15">
    <source>
        <dbReference type="Proteomes" id="UP000502374"/>
    </source>
</evidence>
<dbReference type="NCBIfam" id="TIGR00575">
    <property type="entry name" value="dnlj"/>
    <property type="match status" value="1"/>
</dbReference>
<evidence type="ECO:0000256" key="12">
    <source>
        <dbReference type="RuleBase" id="RU000618"/>
    </source>
</evidence>
<feature type="binding site" evidence="11">
    <location>
        <position position="136"/>
    </location>
    <ligand>
        <name>NAD(+)</name>
        <dbReference type="ChEBI" id="CHEBI:57540"/>
    </ligand>
</feature>
<organism evidence="14 15">
    <name type="scientific">Buchnera aphidicola</name>
    <name type="common">Aphis urticata</name>
    <dbReference type="NCBI Taxonomy" id="2708353"/>
    <lineage>
        <taxon>Bacteria</taxon>
        <taxon>Pseudomonadati</taxon>
        <taxon>Pseudomonadota</taxon>
        <taxon>Gammaproteobacteria</taxon>
        <taxon>Enterobacterales</taxon>
        <taxon>Erwiniaceae</taxon>
        <taxon>Buchnera</taxon>
    </lineage>
</organism>
<dbReference type="PROSITE" id="PS01055">
    <property type="entry name" value="DNA_LIGASE_N1"/>
    <property type="match status" value="1"/>
</dbReference>
<dbReference type="CDD" id="cd00114">
    <property type="entry name" value="LIGANc"/>
    <property type="match status" value="1"/>
</dbReference>
<keyword evidence="8 11" id="KW-0520">NAD</keyword>
<dbReference type="EMBL" id="CP048744">
    <property type="protein sequence ID" value="QIQ41126.1"/>
    <property type="molecule type" value="Genomic_DNA"/>
</dbReference>
<dbReference type="Pfam" id="PF00533">
    <property type="entry name" value="BRCT"/>
    <property type="match status" value="1"/>
</dbReference>
<feature type="domain" description="BRCT" evidence="13">
    <location>
        <begin position="600"/>
        <end position="671"/>
    </location>
</feature>
<sequence>MKKIKYTISKLRKKILKYDYFYHTLDQPIISDAEYDYLLNQLYDLELKYKKFITHDSPTQKVGSNLSNKFKKVAHFFPMLSLDNTFDLNGYLKFENRIKKEYIVNFIIDFCCELKIDGIAVSLIYEEGNLVRAATRGDGYFGENITNNIKTIKSIPLQLKGPDIPTRLEIRGEVFMLKSDFFKLNNKSCIGRKKHFSNPRNAAAGSLRQIDSKITAQRKLMFFCHGFNFFEEIKCFQTHYEGLIQLKNWGLPVNENILICSNHLELLNFYKKFEKNRKSFNFDIDGIVVKLNSLYLQKKLGCNSKSPRWAIAFKFGSKEEMTQLNNIKFEVGRTGVITPVAYFNPVYISGVLIKKASLYNKSEINRLNLHFNDYVIIKRAGDVIPKITNAIKEKRLKNAKKIFFPIYCPVCNSELLLNKEEKVIRCLSGLICDAQKKKLFCHFFSKNALDASGLGPTVIYQLIQKKIVVNLIDFFYLHIEQLKNLSNIGEKKSIKIIKTIMKSKKTTMNRFIYALGIFSVGEVIAQKLSNYFHCTNNFINSNQRELESINGIGKVVSNNIFNYFSISENRTLVTKLIKILDIVPNHHKFTNKKSALNKNIVITGVFKGFSRNELKEVLIKLGARITNKVSKKTELLIFGKKAGRKFVEAHRLNVKMINEDELNFLIKNSNN</sequence>
<evidence type="ECO:0000256" key="2">
    <source>
        <dbReference type="ARBA" id="ARBA00022598"/>
    </source>
</evidence>
<dbReference type="Pfam" id="PF03119">
    <property type="entry name" value="DNA_ligase_ZBD"/>
    <property type="match status" value="1"/>
</dbReference>
<keyword evidence="6 11" id="KW-0862">Zinc</keyword>
<dbReference type="InterPro" id="IPR018239">
    <property type="entry name" value="DNA_ligase_AS"/>
</dbReference>
<comment type="function">
    <text evidence="1 11">DNA ligase that catalyzes the formation of phosphodiester linkages between 5'-phosphoryl and 3'-hydroxyl groups in double-stranded DNA using NAD as a coenzyme and as the energy source for the reaction. It is essential for DNA replication and repair of damaged DNA.</text>
</comment>
<dbReference type="GO" id="GO:0006260">
    <property type="term" value="P:DNA replication"/>
    <property type="evidence" value="ECO:0007669"/>
    <property type="project" value="UniProtKB-KW"/>
</dbReference>
<dbReference type="SUPFAM" id="SSF50249">
    <property type="entry name" value="Nucleic acid-binding proteins"/>
    <property type="match status" value="1"/>
</dbReference>
<proteinExistence type="inferred from homology"/>
<dbReference type="CDD" id="cd17748">
    <property type="entry name" value="BRCT_DNA_ligase_like"/>
    <property type="match status" value="1"/>
</dbReference>
<dbReference type="Gene3D" id="3.30.470.30">
    <property type="entry name" value="DNA ligase/mRNA capping enzyme"/>
    <property type="match status" value="1"/>
</dbReference>
<dbReference type="InterPro" id="IPR036420">
    <property type="entry name" value="BRCT_dom_sf"/>
</dbReference>
<dbReference type="InterPro" id="IPR033136">
    <property type="entry name" value="DNA_ligase_CS"/>
</dbReference>
<gene>
    <name evidence="11 14" type="primary">ligA</name>
    <name evidence="14" type="ORF">G4B00_00340</name>
</gene>
<dbReference type="GO" id="GO:0003677">
    <property type="term" value="F:DNA binding"/>
    <property type="evidence" value="ECO:0007669"/>
    <property type="project" value="InterPro"/>
</dbReference>
<dbReference type="Gene3D" id="3.40.50.10190">
    <property type="entry name" value="BRCT domain"/>
    <property type="match status" value="1"/>
</dbReference>
<feature type="binding site" evidence="11">
    <location>
        <position position="113"/>
    </location>
    <ligand>
        <name>NAD(+)</name>
        <dbReference type="ChEBI" id="CHEBI:57540"/>
    </ligand>
</feature>
<dbReference type="SMART" id="SM00292">
    <property type="entry name" value="BRCT"/>
    <property type="match status" value="1"/>
</dbReference>
<keyword evidence="9 11" id="KW-0234">DNA repair</keyword>
<feature type="binding site" evidence="11">
    <location>
        <position position="314"/>
    </location>
    <ligand>
        <name>NAD(+)</name>
        <dbReference type="ChEBI" id="CHEBI:57540"/>
    </ligand>
</feature>
<dbReference type="SUPFAM" id="SSF52113">
    <property type="entry name" value="BRCT domain"/>
    <property type="match status" value="1"/>
</dbReference>
<dbReference type="InterPro" id="IPR004150">
    <property type="entry name" value="NAD_DNA_ligase_OB"/>
</dbReference>
<evidence type="ECO:0000256" key="1">
    <source>
        <dbReference type="ARBA" id="ARBA00004067"/>
    </source>
</evidence>
<dbReference type="Pfam" id="PF01653">
    <property type="entry name" value="DNA_ligase_aden"/>
    <property type="match status" value="1"/>
</dbReference>
<feature type="binding site" evidence="11">
    <location>
        <position position="408"/>
    </location>
    <ligand>
        <name>Zn(2+)</name>
        <dbReference type="ChEBI" id="CHEBI:29105"/>
    </ligand>
</feature>
<evidence type="ECO:0000256" key="5">
    <source>
        <dbReference type="ARBA" id="ARBA00022763"/>
    </source>
</evidence>